<dbReference type="SUPFAM" id="SSF55785">
    <property type="entry name" value="PYP-like sensor domain (PAS domain)"/>
    <property type="match status" value="5"/>
</dbReference>
<evidence type="ECO:0000256" key="1">
    <source>
        <dbReference type="ARBA" id="ARBA00000085"/>
    </source>
</evidence>
<dbReference type="SUPFAM" id="SSF52172">
    <property type="entry name" value="CheY-like"/>
    <property type="match status" value="1"/>
</dbReference>
<evidence type="ECO:0000313" key="11">
    <source>
        <dbReference type="EMBL" id="MDN5211660.1"/>
    </source>
</evidence>
<evidence type="ECO:0000256" key="7">
    <source>
        <dbReference type="SAM" id="Coils"/>
    </source>
</evidence>
<dbReference type="Gene3D" id="3.30.565.10">
    <property type="entry name" value="Histidine kinase-like ATPase, C-terminal domain"/>
    <property type="match status" value="1"/>
</dbReference>
<dbReference type="InterPro" id="IPR035965">
    <property type="entry name" value="PAS-like_dom_sf"/>
</dbReference>
<dbReference type="InterPro" id="IPR036890">
    <property type="entry name" value="HATPase_C_sf"/>
</dbReference>
<reference evidence="11" key="1">
    <citation type="submission" date="2023-06" db="EMBL/GenBank/DDBJ databases">
        <title>Genomic of Agaribacillus aureum.</title>
        <authorList>
            <person name="Wang G."/>
        </authorList>
    </citation>
    <scope>NUCLEOTIDE SEQUENCE</scope>
    <source>
        <strain evidence="11">BMA12</strain>
    </source>
</reference>
<dbReference type="Proteomes" id="UP001172083">
    <property type="component" value="Unassembled WGS sequence"/>
</dbReference>
<dbReference type="NCBIfam" id="TIGR00229">
    <property type="entry name" value="sensory_box"/>
    <property type="match status" value="3"/>
</dbReference>
<dbReference type="InterPro" id="IPR011712">
    <property type="entry name" value="Sig_transdc_His_kin_sub3_dim/P"/>
</dbReference>
<dbReference type="EC" id="2.7.13.3" evidence="2"/>
<dbReference type="CDD" id="cd16917">
    <property type="entry name" value="HATPase_UhpB-NarQ-NarX-like"/>
    <property type="match status" value="1"/>
</dbReference>
<comment type="catalytic activity">
    <reaction evidence="1">
        <text>ATP + protein L-histidine = ADP + protein N-phospho-L-histidine.</text>
        <dbReference type="EC" id="2.7.13.3"/>
    </reaction>
</comment>
<evidence type="ECO:0000259" key="9">
    <source>
        <dbReference type="PROSITE" id="PS50112"/>
    </source>
</evidence>
<proteinExistence type="predicted"/>
<dbReference type="InterPro" id="IPR000700">
    <property type="entry name" value="PAS-assoc_C"/>
</dbReference>
<dbReference type="InterPro" id="IPR013655">
    <property type="entry name" value="PAS_fold_3"/>
</dbReference>
<dbReference type="PANTHER" id="PTHR43304:SF1">
    <property type="entry name" value="PAC DOMAIN-CONTAINING PROTEIN"/>
    <property type="match status" value="1"/>
</dbReference>
<dbReference type="SMART" id="SM00387">
    <property type="entry name" value="HATPase_c"/>
    <property type="match status" value="1"/>
</dbReference>
<dbReference type="Gene3D" id="2.10.70.100">
    <property type="match status" value="1"/>
</dbReference>
<dbReference type="InterPro" id="IPR001610">
    <property type="entry name" value="PAC"/>
</dbReference>
<gene>
    <name evidence="11" type="ORF">QQ020_06350</name>
</gene>
<accession>A0ABT8L1N2</accession>
<feature type="domain" description="Response regulatory" evidence="8">
    <location>
        <begin position="5"/>
        <end position="122"/>
    </location>
</feature>
<evidence type="ECO:0000256" key="2">
    <source>
        <dbReference type="ARBA" id="ARBA00012438"/>
    </source>
</evidence>
<dbReference type="Gene3D" id="3.40.50.2300">
    <property type="match status" value="1"/>
</dbReference>
<dbReference type="CDD" id="cd00130">
    <property type="entry name" value="PAS"/>
    <property type="match status" value="4"/>
</dbReference>
<dbReference type="InterPro" id="IPR013656">
    <property type="entry name" value="PAS_4"/>
</dbReference>
<dbReference type="Gene3D" id="3.30.450.20">
    <property type="entry name" value="PAS domain"/>
    <property type="match status" value="5"/>
</dbReference>
<name>A0ABT8L1N2_9BACT</name>
<organism evidence="11 12">
    <name type="scientific">Agaribacillus aureus</name>
    <dbReference type="NCBI Taxonomy" id="3051825"/>
    <lineage>
        <taxon>Bacteria</taxon>
        <taxon>Pseudomonadati</taxon>
        <taxon>Bacteroidota</taxon>
        <taxon>Cytophagia</taxon>
        <taxon>Cytophagales</taxon>
        <taxon>Splendidivirgaceae</taxon>
        <taxon>Agaribacillus</taxon>
    </lineage>
</organism>
<dbReference type="Gene3D" id="1.20.5.1930">
    <property type="match status" value="1"/>
</dbReference>
<sequence>MEDLNILILEDVTADAELIESALKKGKFAFDSKRVKTKKEFQQALKTFRPDLILADFDMLEFKSDTDTLEITDLKVPNTPFIVVSGESEELKARKILNGEIADYVLKDKLSKLPQVVRKALDSAKVHQKKVVSENALQESHDRLNEILSVAELVTWEWRIAENVVKFGNGLTGALGYEVEQNGFDFAQIKKIIHLDDKPEMLESLKAHIDGTAPVYSSEYRVRHKNGIWVWVSDKGKVTKTHENGKPTVVSGILKVTTASMEPGYATQLKGKGREKPWILLDTVYKTVPVAFTVLDHDFYIISANKVLSQLTGLPQADNVGKRFKDVVPEIARKSETFLRRVIKSGRPIFNFEIKGRTPVSENKIRHFLISFYPLKSPDYQIIGVAINDITTLKLAEAARFESEMRLHQLEENINAVVWMIEAGTNKLQYISSSCEKFWGLTIANLYDDPFSFLENVHPDEQEYVEEYMIKLLNSDKPGQFEIEFRIITRDKGIRWLSGRGFAIPDKSGGIKSYGGLMQDITKRKLAQMELEDSQNMLLETQKIVRLGSFKWTISENKVIWSDQLFRIFGYQPGQISTSIASYLRLSFSEDRKLLKKTINRSIVKKEGFELEHRIVLPDGLIRIVDLIVKVILGNDGVPVQLIGWVQDITDRKQAEEVAQRFGRILDSSLNELYIFKEDTMSFIQASKSALQNLGYSLEELKQLTPVDIQIGIDRDKMAEWISLLKSGEEEGIVFEGVNRRKDGSDYPIEARLQYLRSETPPVFLAEISDISQRRKAQEARYEGQEMERKRIAMEIHDGIGQMLIAIKQRVLNLDFKQVEKAELEEKIEEIDKILSMTIEEVRRTSNNLAPIVLKKMGIEDAIEMLCNQTAKISNIKILFDHKGPKIRASENILLAIYRILQEAMNNIVKHSGASQAKVQFFQDEKNISLIIADNGKGFDINGNIRKGSNGLSNMRERATLVNGFFYIETAENSGTYIKVDVPFESND</sequence>
<dbReference type="SMART" id="SM00091">
    <property type="entry name" value="PAS"/>
    <property type="match status" value="4"/>
</dbReference>
<dbReference type="InterPro" id="IPR052162">
    <property type="entry name" value="Sensor_kinase/Photoreceptor"/>
</dbReference>
<comment type="caution">
    <text evidence="11">The sequence shown here is derived from an EMBL/GenBank/DDBJ whole genome shotgun (WGS) entry which is preliminary data.</text>
</comment>
<dbReference type="PROSITE" id="PS50110">
    <property type="entry name" value="RESPONSE_REGULATORY"/>
    <property type="match status" value="1"/>
</dbReference>
<evidence type="ECO:0000256" key="3">
    <source>
        <dbReference type="ARBA" id="ARBA00022553"/>
    </source>
</evidence>
<dbReference type="CDD" id="cd00156">
    <property type="entry name" value="REC"/>
    <property type="match status" value="1"/>
</dbReference>
<keyword evidence="4" id="KW-0808">Transferase</keyword>
<feature type="domain" description="PAC" evidence="10">
    <location>
        <begin position="481"/>
        <end position="533"/>
    </location>
</feature>
<evidence type="ECO:0000256" key="5">
    <source>
        <dbReference type="ARBA" id="ARBA00022777"/>
    </source>
</evidence>
<dbReference type="PROSITE" id="PS50112">
    <property type="entry name" value="PAS"/>
    <property type="match status" value="2"/>
</dbReference>
<feature type="domain" description="PAC" evidence="10">
    <location>
        <begin position="609"/>
        <end position="661"/>
    </location>
</feature>
<evidence type="ECO:0000313" key="12">
    <source>
        <dbReference type="Proteomes" id="UP001172083"/>
    </source>
</evidence>
<keyword evidence="12" id="KW-1185">Reference proteome</keyword>
<feature type="domain" description="PAS" evidence="9">
    <location>
        <begin position="403"/>
        <end position="476"/>
    </location>
</feature>
<dbReference type="Pfam" id="PF02518">
    <property type="entry name" value="HATPase_c"/>
    <property type="match status" value="1"/>
</dbReference>
<dbReference type="RefSeq" id="WP_346756990.1">
    <property type="nucleotide sequence ID" value="NZ_JAUJEB010000001.1"/>
</dbReference>
<dbReference type="InterPro" id="IPR011006">
    <property type="entry name" value="CheY-like_superfamily"/>
</dbReference>
<dbReference type="Pfam" id="PF08448">
    <property type="entry name" value="PAS_4"/>
    <property type="match status" value="1"/>
</dbReference>
<feature type="coiled-coil region" evidence="7">
    <location>
        <begin position="814"/>
        <end position="841"/>
    </location>
</feature>
<dbReference type="Pfam" id="PF13426">
    <property type="entry name" value="PAS_9"/>
    <property type="match status" value="1"/>
</dbReference>
<dbReference type="SMART" id="SM00086">
    <property type="entry name" value="PAC"/>
    <property type="match status" value="4"/>
</dbReference>
<dbReference type="PROSITE" id="PS50113">
    <property type="entry name" value="PAC"/>
    <property type="match status" value="2"/>
</dbReference>
<dbReference type="EMBL" id="JAUJEB010000001">
    <property type="protein sequence ID" value="MDN5211660.1"/>
    <property type="molecule type" value="Genomic_DNA"/>
</dbReference>
<keyword evidence="3 6" id="KW-0597">Phosphoprotein</keyword>
<feature type="domain" description="PAS" evidence="9">
    <location>
        <begin position="281"/>
        <end position="346"/>
    </location>
</feature>
<dbReference type="InterPro" id="IPR001789">
    <property type="entry name" value="Sig_transdc_resp-reg_receiver"/>
</dbReference>
<protein>
    <recommendedName>
        <fullName evidence="2">histidine kinase</fullName>
        <ecNumber evidence="2">2.7.13.3</ecNumber>
    </recommendedName>
</protein>
<dbReference type="Pfam" id="PF07730">
    <property type="entry name" value="HisKA_3"/>
    <property type="match status" value="1"/>
</dbReference>
<dbReference type="Pfam" id="PF08447">
    <property type="entry name" value="PAS_3"/>
    <property type="match status" value="3"/>
</dbReference>
<dbReference type="PANTHER" id="PTHR43304">
    <property type="entry name" value="PHYTOCHROME-LIKE PROTEIN CPH1"/>
    <property type="match status" value="1"/>
</dbReference>
<keyword evidence="7" id="KW-0175">Coiled coil</keyword>
<dbReference type="InterPro" id="IPR000014">
    <property type="entry name" value="PAS"/>
</dbReference>
<feature type="modified residue" description="4-aspartylphosphate" evidence="6">
    <location>
        <position position="56"/>
    </location>
</feature>
<dbReference type="SUPFAM" id="SSF55874">
    <property type="entry name" value="ATPase domain of HSP90 chaperone/DNA topoisomerase II/histidine kinase"/>
    <property type="match status" value="1"/>
</dbReference>
<dbReference type="InterPro" id="IPR003594">
    <property type="entry name" value="HATPase_dom"/>
</dbReference>
<evidence type="ECO:0000256" key="4">
    <source>
        <dbReference type="ARBA" id="ARBA00022679"/>
    </source>
</evidence>
<evidence type="ECO:0000259" key="8">
    <source>
        <dbReference type="PROSITE" id="PS50110"/>
    </source>
</evidence>
<evidence type="ECO:0000256" key="6">
    <source>
        <dbReference type="PROSITE-ProRule" id="PRU00169"/>
    </source>
</evidence>
<keyword evidence="5" id="KW-0418">Kinase</keyword>
<evidence type="ECO:0000259" key="10">
    <source>
        <dbReference type="PROSITE" id="PS50113"/>
    </source>
</evidence>